<dbReference type="EMBL" id="QXFX01001180">
    <property type="protein sequence ID" value="KAE9095065.1"/>
    <property type="molecule type" value="Genomic_DNA"/>
</dbReference>
<evidence type="ECO:0000313" key="15">
    <source>
        <dbReference type="Proteomes" id="UP000433483"/>
    </source>
</evidence>
<evidence type="ECO:0000313" key="17">
    <source>
        <dbReference type="Proteomes" id="UP000440367"/>
    </source>
</evidence>
<dbReference type="OrthoDB" id="196547at2759"/>
<dbReference type="EMBL" id="QXGC01001287">
    <property type="protein sequence ID" value="KAE9206410.1"/>
    <property type="molecule type" value="Genomic_DNA"/>
</dbReference>
<evidence type="ECO:0000259" key="3">
    <source>
        <dbReference type="PROSITE" id="PS50106"/>
    </source>
</evidence>
<protein>
    <recommendedName>
        <fullName evidence="3">PDZ domain-containing protein</fullName>
    </recommendedName>
</protein>
<dbReference type="Proteomes" id="UP000440732">
    <property type="component" value="Unassembled WGS sequence"/>
</dbReference>
<evidence type="ECO:0000313" key="6">
    <source>
        <dbReference type="EMBL" id="KAE9093868.1"/>
    </source>
</evidence>
<reference evidence="14 15" key="1">
    <citation type="submission" date="2018-08" db="EMBL/GenBank/DDBJ databases">
        <title>Genomic investigation of the strawberry pathogen Phytophthora fragariae indicates pathogenicity is determined by transcriptional variation in three key races.</title>
        <authorList>
            <person name="Adams T.M."/>
            <person name="Armitage A.D."/>
            <person name="Sobczyk M.K."/>
            <person name="Bates H.J."/>
            <person name="Dunwell J.M."/>
            <person name="Nellist C.F."/>
            <person name="Harrison R.J."/>
        </authorList>
    </citation>
    <scope>NUCLEOTIDE SEQUENCE [LARGE SCALE GENOMIC DNA]</scope>
    <source>
        <strain evidence="12 16">A4</strain>
        <strain evidence="11 17">BC-1</strain>
        <strain evidence="10 21">BC-23</strain>
        <strain evidence="9 15">NOV-27</strain>
        <strain evidence="8 18">NOV-5</strain>
        <strain evidence="6 19">NOV-71</strain>
        <strain evidence="13 22">NOV-77</strain>
        <strain evidence="4 14">NOV-9</strain>
        <strain evidence="7 23">ONT-3</strain>
        <strain evidence="5 20">SCRP245</strain>
    </source>
</reference>
<dbReference type="PROSITE" id="PS50106">
    <property type="entry name" value="PDZ"/>
    <property type="match status" value="1"/>
</dbReference>
<evidence type="ECO:0000313" key="19">
    <source>
        <dbReference type="Proteomes" id="UP000441208"/>
    </source>
</evidence>
<feature type="compositionally biased region" description="Polar residues" evidence="2">
    <location>
        <begin position="1"/>
        <end position="10"/>
    </location>
</feature>
<evidence type="ECO:0000313" key="13">
    <source>
        <dbReference type="EMBL" id="KAE9322505.1"/>
    </source>
</evidence>
<evidence type="ECO:0000313" key="22">
    <source>
        <dbReference type="Proteomes" id="UP000486351"/>
    </source>
</evidence>
<feature type="region of interest" description="Disordered" evidence="2">
    <location>
        <begin position="1"/>
        <end position="34"/>
    </location>
</feature>
<evidence type="ECO:0000313" key="8">
    <source>
        <dbReference type="EMBL" id="KAE9125893.1"/>
    </source>
</evidence>
<dbReference type="EMBL" id="QXGF01001360">
    <property type="protein sequence ID" value="KAE8930582.1"/>
    <property type="molecule type" value="Genomic_DNA"/>
</dbReference>
<dbReference type="EMBL" id="QXGE01001252">
    <property type="protein sequence ID" value="KAE9295351.1"/>
    <property type="molecule type" value="Genomic_DNA"/>
</dbReference>
<feature type="region of interest" description="Disordered" evidence="2">
    <location>
        <begin position="506"/>
        <end position="526"/>
    </location>
</feature>
<dbReference type="InterPro" id="IPR041489">
    <property type="entry name" value="PDZ_6"/>
</dbReference>
<keyword evidence="15" id="KW-1185">Reference proteome</keyword>
<comment type="caution">
    <text evidence="9">The sequence shown here is derived from an EMBL/GenBank/DDBJ whole genome shotgun (WGS) entry which is preliminary data.</text>
</comment>
<dbReference type="Proteomes" id="UP000488956">
    <property type="component" value="Unassembled WGS sequence"/>
</dbReference>
<organism evidence="9 15">
    <name type="scientific">Phytophthora fragariae</name>
    <dbReference type="NCBI Taxonomy" id="53985"/>
    <lineage>
        <taxon>Eukaryota</taxon>
        <taxon>Sar</taxon>
        <taxon>Stramenopiles</taxon>
        <taxon>Oomycota</taxon>
        <taxon>Peronosporomycetes</taxon>
        <taxon>Peronosporales</taxon>
        <taxon>Peronosporaceae</taxon>
        <taxon>Phytophthora</taxon>
    </lineage>
</organism>
<keyword evidence="1" id="KW-0175">Coiled coil</keyword>
<evidence type="ECO:0000313" key="18">
    <source>
        <dbReference type="Proteomes" id="UP000440732"/>
    </source>
</evidence>
<evidence type="ECO:0000256" key="1">
    <source>
        <dbReference type="SAM" id="Coils"/>
    </source>
</evidence>
<accession>A0A6A3X1U2</accession>
<evidence type="ECO:0000313" key="16">
    <source>
        <dbReference type="Proteomes" id="UP000437068"/>
    </source>
</evidence>
<dbReference type="EMBL" id="QXFW01001228">
    <property type="protein sequence ID" value="KAE8994264.1"/>
    <property type="molecule type" value="Genomic_DNA"/>
</dbReference>
<dbReference type="InterPro" id="IPR001478">
    <property type="entry name" value="PDZ"/>
</dbReference>
<evidence type="ECO:0000313" key="14">
    <source>
        <dbReference type="Proteomes" id="UP000429523"/>
    </source>
</evidence>
<dbReference type="Proteomes" id="UP000460718">
    <property type="component" value="Unassembled WGS sequence"/>
</dbReference>
<evidence type="ECO:0000313" key="23">
    <source>
        <dbReference type="Proteomes" id="UP000488956"/>
    </source>
</evidence>
<feature type="domain" description="PDZ" evidence="3">
    <location>
        <begin position="294"/>
        <end position="372"/>
    </location>
</feature>
<dbReference type="InterPro" id="IPR036034">
    <property type="entry name" value="PDZ_sf"/>
</dbReference>
<dbReference type="Proteomes" id="UP000440367">
    <property type="component" value="Unassembled WGS sequence"/>
</dbReference>
<dbReference type="Proteomes" id="UP000437068">
    <property type="component" value="Unassembled WGS sequence"/>
</dbReference>
<evidence type="ECO:0000313" key="7">
    <source>
        <dbReference type="EMBL" id="KAE9095065.1"/>
    </source>
</evidence>
<dbReference type="SMART" id="SM00228">
    <property type="entry name" value="PDZ"/>
    <property type="match status" value="1"/>
</dbReference>
<feature type="compositionally biased region" description="Polar residues" evidence="2">
    <location>
        <begin position="516"/>
        <end position="526"/>
    </location>
</feature>
<dbReference type="Pfam" id="PF17820">
    <property type="entry name" value="PDZ_6"/>
    <property type="match status" value="1"/>
</dbReference>
<evidence type="ECO:0000313" key="21">
    <source>
        <dbReference type="Proteomes" id="UP000476176"/>
    </source>
</evidence>
<dbReference type="AlphaFoldDB" id="A0A6A3X1U2"/>
<dbReference type="SUPFAM" id="SSF50156">
    <property type="entry name" value="PDZ domain-like"/>
    <property type="match status" value="1"/>
</dbReference>
<evidence type="ECO:0000313" key="12">
    <source>
        <dbReference type="EMBL" id="KAE9295351.1"/>
    </source>
</evidence>
<dbReference type="EMBL" id="QXGD01001338">
    <property type="protein sequence ID" value="KAE9208462.1"/>
    <property type="molecule type" value="Genomic_DNA"/>
</dbReference>
<feature type="region of interest" description="Disordered" evidence="2">
    <location>
        <begin position="590"/>
        <end position="613"/>
    </location>
</feature>
<feature type="region of interest" description="Disordered" evidence="2">
    <location>
        <begin position="378"/>
        <end position="402"/>
    </location>
</feature>
<gene>
    <name evidence="12" type="ORF">PF001_g17365</name>
    <name evidence="11" type="ORF">PF002_g19387</name>
    <name evidence="10" type="ORF">PF004_g17304</name>
    <name evidence="9" type="ORF">PF005_g17652</name>
    <name evidence="8" type="ORF">PF006_g16853</name>
    <name evidence="6" type="ORF">PF007_g17967</name>
    <name evidence="13" type="ORF">PF008_g17576</name>
    <name evidence="4" type="ORF">PF009_g19334</name>
    <name evidence="7" type="ORF">PF010_g16854</name>
    <name evidence="5" type="ORF">PF011_g16796</name>
</gene>
<dbReference type="Proteomes" id="UP000433483">
    <property type="component" value="Unassembled WGS sequence"/>
</dbReference>
<name>A0A6A3X1U2_9STRA</name>
<evidence type="ECO:0000313" key="11">
    <source>
        <dbReference type="EMBL" id="KAE9208462.1"/>
    </source>
</evidence>
<dbReference type="Proteomes" id="UP000476176">
    <property type="component" value="Unassembled WGS sequence"/>
</dbReference>
<dbReference type="Proteomes" id="UP000441208">
    <property type="component" value="Unassembled WGS sequence"/>
</dbReference>
<sequence length="789" mass="81988">MAGEQQQQAPADSAISKSGVSSVSPSSGGSGGVQAFAPLPFDESLVAALSAASNAADAQPSAASNMTESKSAADFFLDQIAAVVSDEKKLSDNIMDLIPPVEAPVSQAVTQALSAGLTSTAMSLGMPLQPPPGLMMRALSPPTSLLPDFGDVAPLTLLGDATVSAAGSSSGAIAMPLYMAAPATTTVTTAVKRELPVVKPAVTGATVAMRRKAELATAASVAHKKQKTENIKPDTVVKAATPTPVSVHQQIQQQQARHHLHNVSNPLGASAAAAAAAAAREKVMKEPQSGDLYECVITKRNGGLGLTLACVDDHVQITGLAPDTPAANSGICVGDTLVAVSGLPVRGLQFSTVIGRLKSTSRNSVVLKLRRNPFRQNAGNSASYRGIKRPGRGVIKGSDSSNSANVLSSKTMALETRLGGGLGNGLNGSAGTLAGAANSLHNGNASAGLDDLHRSHHQGVTGFANHASGLHAQHLQMQLKTEPMNSTYFPTDASVLTMGATVPGSSTTGAVPPSSLAPSFTIPSDTQSGLRVSIEEKDRYYAECRALRHELGRAMVAQRIQKRDTEAYTSKLQAVVDKFEKDVQCLLPSASTPAPESATPEAASGAAPSTTASSDELVSLRQKLVEANKALVKQQTEMLTLQEREARHALPEAQRVKWQLVSHMRKSVLQVDCKTASKLASTPAVKKVGVSSGPTLTFEERLDGVRPSAFALLVGQSSVKPESPTVEVNLDAKASTELLGWNLREVVVQAGGTYTVSVADAVHVKYMRTEEALVVSWTLSVKDSSSNKK</sequence>
<dbReference type="Gene3D" id="2.30.42.10">
    <property type="match status" value="1"/>
</dbReference>
<evidence type="ECO:0000313" key="9">
    <source>
        <dbReference type="EMBL" id="KAE9194532.1"/>
    </source>
</evidence>
<proteinExistence type="predicted"/>
<dbReference type="EMBL" id="QXGB01001229">
    <property type="protein sequence ID" value="KAE9194532.1"/>
    <property type="molecule type" value="Genomic_DNA"/>
</dbReference>
<evidence type="ECO:0000313" key="20">
    <source>
        <dbReference type="Proteomes" id="UP000460718"/>
    </source>
</evidence>
<evidence type="ECO:0000256" key="2">
    <source>
        <dbReference type="SAM" id="MobiDB-lite"/>
    </source>
</evidence>
<feature type="coiled-coil region" evidence="1">
    <location>
        <begin position="617"/>
        <end position="644"/>
    </location>
</feature>
<evidence type="ECO:0000313" key="10">
    <source>
        <dbReference type="EMBL" id="KAE9206410.1"/>
    </source>
</evidence>
<dbReference type="Proteomes" id="UP000486351">
    <property type="component" value="Unassembled WGS sequence"/>
</dbReference>
<dbReference type="EMBL" id="QXFZ01001255">
    <property type="protein sequence ID" value="KAE9093868.1"/>
    <property type="molecule type" value="Genomic_DNA"/>
</dbReference>
<evidence type="ECO:0000313" key="4">
    <source>
        <dbReference type="EMBL" id="KAE8930582.1"/>
    </source>
</evidence>
<feature type="compositionally biased region" description="Low complexity" evidence="2">
    <location>
        <begin position="16"/>
        <end position="27"/>
    </location>
</feature>
<dbReference type="EMBL" id="QXFY01001276">
    <property type="protein sequence ID" value="KAE9322505.1"/>
    <property type="molecule type" value="Genomic_DNA"/>
</dbReference>
<evidence type="ECO:0000313" key="5">
    <source>
        <dbReference type="EMBL" id="KAE8994264.1"/>
    </source>
</evidence>
<dbReference type="EMBL" id="QXGA01001201">
    <property type="protein sequence ID" value="KAE9125893.1"/>
    <property type="molecule type" value="Genomic_DNA"/>
</dbReference>
<dbReference type="Proteomes" id="UP000429523">
    <property type="component" value="Unassembled WGS sequence"/>
</dbReference>